<dbReference type="GO" id="GO:0005829">
    <property type="term" value="C:cytosol"/>
    <property type="evidence" value="ECO:0007669"/>
    <property type="project" value="TreeGrafter"/>
</dbReference>
<comment type="function">
    <text evidence="5">A key translational regulator that binds mRNA to regulate translation initiation and/or mRNA stability. Mediates global changes in gene expression, shifting from rapid growth to stress survival by linking envelope stress, the stringent response and the catabolite repression systems. Usually binds in the 5'-UTR; binding at or near the Shine-Dalgarno sequence prevents ribosome-binding, repressing translation, binding elsewhere in the 5'-UTR can activate translation and/or stabilize the mRNA. Its function is antagonized by small RNA(s).</text>
</comment>
<evidence type="ECO:0000256" key="5">
    <source>
        <dbReference type="HAMAP-Rule" id="MF_00167"/>
    </source>
</evidence>
<dbReference type="GO" id="GO:0006402">
    <property type="term" value="P:mRNA catabolic process"/>
    <property type="evidence" value="ECO:0007669"/>
    <property type="project" value="InterPro"/>
</dbReference>
<keyword evidence="3 5" id="KW-0810">Translation regulation</keyword>
<dbReference type="GO" id="GO:0045948">
    <property type="term" value="P:positive regulation of translational initiation"/>
    <property type="evidence" value="ECO:0007669"/>
    <property type="project" value="UniProtKB-UniRule"/>
</dbReference>
<dbReference type="GO" id="GO:0006109">
    <property type="term" value="P:regulation of carbohydrate metabolic process"/>
    <property type="evidence" value="ECO:0007669"/>
    <property type="project" value="UniProtKB-UniRule"/>
</dbReference>
<gene>
    <name evidence="5 6" type="primary">csrA</name>
    <name evidence="6" type="ORF">OC940_13120</name>
</gene>
<dbReference type="InterPro" id="IPR003751">
    <property type="entry name" value="CsrA"/>
</dbReference>
<comment type="subunit">
    <text evidence="5">Homodimer; the beta-strands of each monomer intercalate to form a hydrophobic core, while the alpha-helices form wings that extend away from the core.</text>
</comment>
<name>A0A9X3B2Y7_9PSED</name>
<keyword evidence="2 5" id="KW-0678">Repressor</keyword>
<evidence type="ECO:0000313" key="6">
    <source>
        <dbReference type="EMBL" id="MCU7248747.1"/>
    </source>
</evidence>
<dbReference type="GO" id="GO:0045947">
    <property type="term" value="P:negative regulation of translational initiation"/>
    <property type="evidence" value="ECO:0007669"/>
    <property type="project" value="UniProtKB-UniRule"/>
</dbReference>
<dbReference type="PANTHER" id="PTHR34984:SF1">
    <property type="entry name" value="CARBON STORAGE REGULATOR"/>
    <property type="match status" value="1"/>
</dbReference>
<sequence>MLVLSRVVGELISIGDNISLRVLAVNGTSVRFGIEAPEQVNVHRAEVYERIQRKQANAKGR</sequence>
<evidence type="ECO:0000256" key="3">
    <source>
        <dbReference type="ARBA" id="ARBA00022845"/>
    </source>
</evidence>
<dbReference type="GO" id="GO:0048027">
    <property type="term" value="F:mRNA 5'-UTR binding"/>
    <property type="evidence" value="ECO:0007669"/>
    <property type="project" value="UniProtKB-UniRule"/>
</dbReference>
<dbReference type="RefSeq" id="WP_217830710.1">
    <property type="nucleotide sequence ID" value="NZ_JAOSKY010000006.1"/>
</dbReference>
<keyword evidence="4 5" id="KW-0694">RNA-binding</keyword>
<dbReference type="HAMAP" id="MF_00167">
    <property type="entry name" value="CsrA"/>
    <property type="match status" value="1"/>
</dbReference>
<reference evidence="6" key="1">
    <citation type="submission" date="2022-09" db="EMBL/GenBank/DDBJ databases">
        <authorList>
            <person name="Cesa-Luna C."/>
            <person name="Girard L."/>
            <person name="Lood C."/>
            <person name="Hofte M."/>
            <person name="De Mot R."/>
        </authorList>
    </citation>
    <scope>NUCLEOTIDE SEQUENCE</scope>
    <source>
        <strain evidence="6">B1M3-32</strain>
    </source>
</reference>
<accession>A0A9X3B2Y7</accession>
<keyword evidence="5" id="KW-0010">Activator</keyword>
<dbReference type="NCBIfam" id="NF002469">
    <property type="entry name" value="PRK01712.1"/>
    <property type="match status" value="1"/>
</dbReference>
<dbReference type="Pfam" id="PF02599">
    <property type="entry name" value="CsrA"/>
    <property type="match status" value="1"/>
</dbReference>
<proteinExistence type="inferred from homology"/>
<keyword evidence="7" id="KW-1185">Reference proteome</keyword>
<protein>
    <recommendedName>
        <fullName evidence="5">Translational regulator CsrA</fullName>
    </recommendedName>
    <alternativeName>
        <fullName evidence="5">Carbon storage regulator</fullName>
    </alternativeName>
</protein>
<dbReference type="PANTHER" id="PTHR34984">
    <property type="entry name" value="CARBON STORAGE REGULATOR"/>
    <property type="match status" value="1"/>
</dbReference>
<evidence type="ECO:0000256" key="2">
    <source>
        <dbReference type="ARBA" id="ARBA00022491"/>
    </source>
</evidence>
<comment type="subcellular location">
    <subcellularLocation>
        <location evidence="5">Cytoplasm</location>
    </subcellularLocation>
</comment>
<dbReference type="EMBL" id="JAOSKY010000006">
    <property type="protein sequence ID" value="MCU7248747.1"/>
    <property type="molecule type" value="Genomic_DNA"/>
</dbReference>
<evidence type="ECO:0000313" key="7">
    <source>
        <dbReference type="Proteomes" id="UP001139955"/>
    </source>
</evidence>
<dbReference type="NCBIfam" id="TIGR00202">
    <property type="entry name" value="csrA"/>
    <property type="match status" value="1"/>
</dbReference>
<evidence type="ECO:0000256" key="4">
    <source>
        <dbReference type="ARBA" id="ARBA00022884"/>
    </source>
</evidence>
<dbReference type="Proteomes" id="UP001139955">
    <property type="component" value="Unassembled WGS sequence"/>
</dbReference>
<evidence type="ECO:0000256" key="1">
    <source>
        <dbReference type="ARBA" id="ARBA00022490"/>
    </source>
</evidence>
<comment type="caution">
    <text evidence="6">The sequence shown here is derived from an EMBL/GenBank/DDBJ whole genome shotgun (WGS) entry which is preliminary data.</text>
</comment>
<comment type="similarity">
    <text evidence="5">Belongs to the CsrA/RsmA family.</text>
</comment>
<dbReference type="FunFam" id="2.60.40.4380:FF:000002">
    <property type="entry name" value="Translational regulator CsrA"/>
    <property type="match status" value="1"/>
</dbReference>
<organism evidence="6 7">
    <name type="scientific">Pseudomonas koreensis</name>
    <dbReference type="NCBI Taxonomy" id="198620"/>
    <lineage>
        <taxon>Bacteria</taxon>
        <taxon>Pseudomonadati</taxon>
        <taxon>Pseudomonadota</taxon>
        <taxon>Gammaproteobacteria</taxon>
        <taxon>Pseudomonadales</taxon>
        <taxon>Pseudomonadaceae</taxon>
        <taxon>Pseudomonas</taxon>
    </lineage>
</organism>
<reference evidence="6" key="2">
    <citation type="journal article" date="2023" name="mSystems">
        <title>Charting the Lipopeptidome of Nonpathogenic Pseudomonas.</title>
        <authorList>
            <person name="Cesa-Luna C."/>
            <person name="Geudens N."/>
            <person name="Girard L."/>
            <person name="De Roo V."/>
            <person name="Maklad H.R."/>
            <person name="Martins J.C."/>
            <person name="Hofte M."/>
            <person name="De Mot R."/>
        </authorList>
    </citation>
    <scope>NUCLEOTIDE SEQUENCE</scope>
    <source>
        <strain evidence="6">B1M3-32</strain>
    </source>
</reference>
<dbReference type="AlphaFoldDB" id="A0A9X3B2Y7"/>
<keyword evidence="1 5" id="KW-0963">Cytoplasm</keyword>